<protein>
    <recommendedName>
        <fullName evidence="8">DDE Tnp4 domain-containing protein</fullName>
    </recommendedName>
</protein>
<evidence type="ECO:0000256" key="2">
    <source>
        <dbReference type="ARBA" id="ARBA00004123"/>
    </source>
</evidence>
<dbReference type="EMBL" id="JBBPFD010000005">
    <property type="protein sequence ID" value="KAK7925261.1"/>
    <property type="molecule type" value="Genomic_DNA"/>
</dbReference>
<evidence type="ECO:0000313" key="10">
    <source>
        <dbReference type="Proteomes" id="UP001460270"/>
    </source>
</evidence>
<comment type="subcellular location">
    <subcellularLocation>
        <location evidence="2">Nucleus</location>
    </subcellularLocation>
</comment>
<organism evidence="9 10">
    <name type="scientific">Mugilogobius chulae</name>
    <name type="common">yellowstripe goby</name>
    <dbReference type="NCBI Taxonomy" id="88201"/>
    <lineage>
        <taxon>Eukaryota</taxon>
        <taxon>Metazoa</taxon>
        <taxon>Chordata</taxon>
        <taxon>Craniata</taxon>
        <taxon>Vertebrata</taxon>
        <taxon>Euteleostomi</taxon>
        <taxon>Actinopterygii</taxon>
        <taxon>Neopterygii</taxon>
        <taxon>Teleostei</taxon>
        <taxon>Neoteleostei</taxon>
        <taxon>Acanthomorphata</taxon>
        <taxon>Gobiaria</taxon>
        <taxon>Gobiiformes</taxon>
        <taxon>Gobioidei</taxon>
        <taxon>Gobiidae</taxon>
        <taxon>Gobionellinae</taxon>
        <taxon>Mugilogobius</taxon>
    </lineage>
</organism>
<keyword evidence="6" id="KW-0378">Hydrolase</keyword>
<evidence type="ECO:0000256" key="7">
    <source>
        <dbReference type="ARBA" id="ARBA00023242"/>
    </source>
</evidence>
<dbReference type="Proteomes" id="UP001460270">
    <property type="component" value="Unassembled WGS sequence"/>
</dbReference>
<evidence type="ECO:0000256" key="4">
    <source>
        <dbReference type="ARBA" id="ARBA00022722"/>
    </source>
</evidence>
<keyword evidence="10" id="KW-1185">Reference proteome</keyword>
<keyword evidence="4" id="KW-0540">Nuclease</keyword>
<evidence type="ECO:0000313" key="9">
    <source>
        <dbReference type="EMBL" id="KAK7925261.1"/>
    </source>
</evidence>
<comment type="caution">
    <text evidence="9">The sequence shown here is derived from an EMBL/GenBank/DDBJ whole genome shotgun (WGS) entry which is preliminary data.</text>
</comment>
<reference evidence="10" key="1">
    <citation type="submission" date="2024-04" db="EMBL/GenBank/DDBJ databases">
        <title>Salinicola lusitanus LLJ914,a marine bacterium isolated from the Okinawa Trough.</title>
        <authorList>
            <person name="Li J."/>
        </authorList>
    </citation>
    <scope>NUCLEOTIDE SEQUENCE [LARGE SCALE GENOMIC DNA]</scope>
</reference>
<keyword evidence="7" id="KW-0539">Nucleus</keyword>
<name>A0AAW0PDJ8_9GOBI</name>
<dbReference type="GO" id="GO:0046872">
    <property type="term" value="F:metal ion binding"/>
    <property type="evidence" value="ECO:0007669"/>
    <property type="project" value="UniProtKB-KW"/>
</dbReference>
<dbReference type="Pfam" id="PF13359">
    <property type="entry name" value="DDE_Tnp_4"/>
    <property type="match status" value="1"/>
</dbReference>
<sequence length="251" mass="28572">MGFKELMRMTTTEFEYILNKVAPLITKKDTKMRLAISAEERLAVTLRFLATGESFASCHFQFRIGASTVSLIVHETCIAIHQSLKDEYLQTPNTEEEWKKISSEFFEKWQFPNCLGAIDGKHISIQQPANTGSMYHNYKGNDSIQMMAVVDASYKFRYVSVGVQGRASDAGVFAQSDFKKALDQDLLNIPPPTLIPGTAIEAPYMFLGDEAYPLRSDLMKPFPLRQMDKSHRIFNYRLSRARRVVENAFGF</sequence>
<dbReference type="InterPro" id="IPR027806">
    <property type="entry name" value="HARBI1_dom"/>
</dbReference>
<evidence type="ECO:0000256" key="1">
    <source>
        <dbReference type="ARBA" id="ARBA00001968"/>
    </source>
</evidence>
<evidence type="ECO:0000256" key="3">
    <source>
        <dbReference type="ARBA" id="ARBA00006958"/>
    </source>
</evidence>
<dbReference type="AlphaFoldDB" id="A0AAW0PDJ8"/>
<accession>A0AAW0PDJ8</accession>
<gene>
    <name evidence="9" type="ORF">WMY93_007571</name>
</gene>
<evidence type="ECO:0000256" key="6">
    <source>
        <dbReference type="ARBA" id="ARBA00022801"/>
    </source>
</evidence>
<dbReference type="GO" id="GO:0005634">
    <property type="term" value="C:nucleus"/>
    <property type="evidence" value="ECO:0007669"/>
    <property type="project" value="UniProtKB-SubCell"/>
</dbReference>
<dbReference type="GO" id="GO:0004518">
    <property type="term" value="F:nuclease activity"/>
    <property type="evidence" value="ECO:0007669"/>
    <property type="project" value="UniProtKB-KW"/>
</dbReference>
<dbReference type="PANTHER" id="PTHR22930:SF258">
    <property type="entry name" value="PROTEIN ALP1-LIKE ISOFORM X1"/>
    <property type="match status" value="1"/>
</dbReference>
<comment type="cofactor">
    <cofactor evidence="1">
        <name>a divalent metal cation</name>
        <dbReference type="ChEBI" id="CHEBI:60240"/>
    </cofactor>
</comment>
<evidence type="ECO:0000256" key="5">
    <source>
        <dbReference type="ARBA" id="ARBA00022723"/>
    </source>
</evidence>
<dbReference type="PANTHER" id="PTHR22930">
    <property type="match status" value="1"/>
</dbReference>
<dbReference type="InterPro" id="IPR045249">
    <property type="entry name" value="HARBI1-like"/>
</dbReference>
<feature type="domain" description="DDE Tnp4" evidence="8">
    <location>
        <begin position="118"/>
        <end position="250"/>
    </location>
</feature>
<dbReference type="GO" id="GO:0016787">
    <property type="term" value="F:hydrolase activity"/>
    <property type="evidence" value="ECO:0007669"/>
    <property type="project" value="UniProtKB-KW"/>
</dbReference>
<evidence type="ECO:0000259" key="8">
    <source>
        <dbReference type="Pfam" id="PF13359"/>
    </source>
</evidence>
<proteinExistence type="inferred from homology"/>
<comment type="similarity">
    <text evidence="3">Belongs to the HARBI1 family.</text>
</comment>
<keyword evidence="5" id="KW-0479">Metal-binding</keyword>